<keyword evidence="4" id="KW-1185">Reference proteome</keyword>
<dbReference type="RefSeq" id="XP_024363152.1">
    <property type="nucleotide sequence ID" value="XM_024507384.2"/>
</dbReference>
<organism evidence="2">
    <name type="scientific">Physcomitrium patens</name>
    <name type="common">Spreading-leaved earth moss</name>
    <name type="synonym">Physcomitrella patens</name>
    <dbReference type="NCBI Taxonomy" id="3218"/>
    <lineage>
        <taxon>Eukaryota</taxon>
        <taxon>Viridiplantae</taxon>
        <taxon>Streptophyta</taxon>
        <taxon>Embryophyta</taxon>
        <taxon>Bryophyta</taxon>
        <taxon>Bryophytina</taxon>
        <taxon>Bryopsida</taxon>
        <taxon>Funariidae</taxon>
        <taxon>Funariales</taxon>
        <taxon>Funariaceae</taxon>
        <taxon>Physcomitrium</taxon>
    </lineage>
</organism>
<dbReference type="RefSeq" id="XP_024363153.1">
    <property type="nucleotide sequence ID" value="XM_024507385.2"/>
</dbReference>
<dbReference type="EMBL" id="ABEU02000023">
    <property type="protein sequence ID" value="PNR29388.1"/>
    <property type="molecule type" value="Genomic_DNA"/>
</dbReference>
<dbReference type="Gramene" id="Pp3c23_14710V3.2">
    <property type="protein sequence ID" value="PAC:32948630.CDS.1"/>
    <property type="gene ID" value="Pp3c23_14710"/>
</dbReference>
<dbReference type="PaxDb" id="3218-PP1S156_37V6.1"/>
<dbReference type="EnsemblPlants" id="Pp3c23_14710V3.1">
    <property type="protein sequence ID" value="PAC:32948629.CDS.1"/>
    <property type="gene ID" value="Pp3c23_14710"/>
</dbReference>
<feature type="region of interest" description="Disordered" evidence="1">
    <location>
        <begin position="120"/>
        <end position="152"/>
    </location>
</feature>
<dbReference type="InterPro" id="IPR000048">
    <property type="entry name" value="IQ_motif_EF-hand-BS"/>
</dbReference>
<dbReference type="OrthoDB" id="694389at2759"/>
<dbReference type="RefSeq" id="XP_024363151.1">
    <property type="nucleotide sequence ID" value="XM_024507383.2"/>
</dbReference>
<feature type="compositionally biased region" description="Pro residues" evidence="1">
    <location>
        <begin position="124"/>
        <end position="133"/>
    </location>
</feature>
<dbReference type="SMART" id="SM00015">
    <property type="entry name" value="IQ"/>
    <property type="match status" value="1"/>
</dbReference>
<evidence type="ECO:0000313" key="2">
    <source>
        <dbReference type="EMBL" id="PNR29388.1"/>
    </source>
</evidence>
<protein>
    <recommendedName>
        <fullName evidence="5">DUF4005 domain-containing protein</fullName>
    </recommendedName>
</protein>
<feature type="compositionally biased region" description="Polar residues" evidence="1">
    <location>
        <begin position="547"/>
        <end position="558"/>
    </location>
</feature>
<feature type="compositionally biased region" description="Low complexity" evidence="1">
    <location>
        <begin position="688"/>
        <end position="699"/>
    </location>
</feature>
<dbReference type="Pfam" id="PF00612">
    <property type="entry name" value="IQ"/>
    <property type="match status" value="1"/>
</dbReference>
<gene>
    <name evidence="3" type="primary">LOC112276249</name>
    <name evidence="2" type="ORF">PHYPA_028081</name>
</gene>
<accession>A0A2K1IJD8</accession>
<feature type="compositionally biased region" description="Polar residues" evidence="1">
    <location>
        <begin position="582"/>
        <end position="592"/>
    </location>
</feature>
<proteinExistence type="predicted"/>
<name>A0A2K1IJD8_PHYPA</name>
<evidence type="ECO:0008006" key="5">
    <source>
        <dbReference type="Google" id="ProtNLM"/>
    </source>
</evidence>
<dbReference type="Proteomes" id="UP000006727">
    <property type="component" value="Chromosome 23"/>
</dbReference>
<reference evidence="2 4" key="1">
    <citation type="journal article" date="2008" name="Science">
        <title>The Physcomitrella genome reveals evolutionary insights into the conquest of land by plants.</title>
        <authorList>
            <person name="Rensing S."/>
            <person name="Lang D."/>
            <person name="Zimmer A."/>
            <person name="Terry A."/>
            <person name="Salamov A."/>
            <person name="Shapiro H."/>
            <person name="Nishiyama T."/>
            <person name="Perroud P.-F."/>
            <person name="Lindquist E."/>
            <person name="Kamisugi Y."/>
            <person name="Tanahashi T."/>
            <person name="Sakakibara K."/>
            <person name="Fujita T."/>
            <person name="Oishi K."/>
            <person name="Shin-I T."/>
            <person name="Kuroki Y."/>
            <person name="Toyoda A."/>
            <person name="Suzuki Y."/>
            <person name="Hashimoto A."/>
            <person name="Yamaguchi K."/>
            <person name="Sugano A."/>
            <person name="Kohara Y."/>
            <person name="Fujiyama A."/>
            <person name="Anterola A."/>
            <person name="Aoki S."/>
            <person name="Ashton N."/>
            <person name="Barbazuk W.B."/>
            <person name="Barker E."/>
            <person name="Bennetzen J."/>
            <person name="Bezanilla M."/>
            <person name="Blankenship R."/>
            <person name="Cho S.H."/>
            <person name="Dutcher S."/>
            <person name="Estelle M."/>
            <person name="Fawcett J.A."/>
            <person name="Gundlach H."/>
            <person name="Hanada K."/>
            <person name="Heyl A."/>
            <person name="Hicks K.A."/>
            <person name="Hugh J."/>
            <person name="Lohr M."/>
            <person name="Mayer K."/>
            <person name="Melkozernov A."/>
            <person name="Murata T."/>
            <person name="Nelson D."/>
            <person name="Pils B."/>
            <person name="Prigge M."/>
            <person name="Reiss B."/>
            <person name="Renner T."/>
            <person name="Rombauts S."/>
            <person name="Rushton P."/>
            <person name="Sanderfoot A."/>
            <person name="Schween G."/>
            <person name="Shiu S.-H."/>
            <person name="Stueber K."/>
            <person name="Theodoulou F.L."/>
            <person name="Tu H."/>
            <person name="Van de Peer Y."/>
            <person name="Verrier P.J."/>
            <person name="Waters E."/>
            <person name="Wood A."/>
            <person name="Yang L."/>
            <person name="Cove D."/>
            <person name="Cuming A."/>
            <person name="Hasebe M."/>
            <person name="Lucas S."/>
            <person name="Mishler D.B."/>
            <person name="Reski R."/>
            <person name="Grigoriev I."/>
            <person name="Quatrano R.S."/>
            <person name="Boore J.L."/>
        </authorList>
    </citation>
    <scope>NUCLEOTIDE SEQUENCE [LARGE SCALE GENOMIC DNA]</scope>
    <source>
        <strain evidence="3 4">cv. Gransden 2004</strain>
    </source>
</reference>
<reference evidence="3" key="3">
    <citation type="submission" date="2020-12" db="UniProtKB">
        <authorList>
            <consortium name="EnsemblPlants"/>
        </authorList>
    </citation>
    <scope>IDENTIFICATION</scope>
</reference>
<reference evidence="2 4" key="2">
    <citation type="journal article" date="2018" name="Plant J.">
        <title>The Physcomitrella patens chromosome-scale assembly reveals moss genome structure and evolution.</title>
        <authorList>
            <person name="Lang D."/>
            <person name="Ullrich K.K."/>
            <person name="Murat F."/>
            <person name="Fuchs J."/>
            <person name="Jenkins J."/>
            <person name="Haas F.B."/>
            <person name="Piednoel M."/>
            <person name="Gundlach H."/>
            <person name="Van Bel M."/>
            <person name="Meyberg R."/>
            <person name="Vives C."/>
            <person name="Morata J."/>
            <person name="Symeonidi A."/>
            <person name="Hiss M."/>
            <person name="Muchero W."/>
            <person name="Kamisugi Y."/>
            <person name="Saleh O."/>
            <person name="Blanc G."/>
            <person name="Decker E.L."/>
            <person name="van Gessel N."/>
            <person name="Grimwood J."/>
            <person name="Hayes R.D."/>
            <person name="Graham S.W."/>
            <person name="Gunter L.E."/>
            <person name="McDaniel S.F."/>
            <person name="Hoernstein S.N.W."/>
            <person name="Larsson A."/>
            <person name="Li F.W."/>
            <person name="Perroud P.F."/>
            <person name="Phillips J."/>
            <person name="Ranjan P."/>
            <person name="Rokshar D.S."/>
            <person name="Rothfels C.J."/>
            <person name="Schneider L."/>
            <person name="Shu S."/>
            <person name="Stevenson D.W."/>
            <person name="Thummler F."/>
            <person name="Tillich M."/>
            <person name="Villarreal Aguilar J.C."/>
            <person name="Widiez T."/>
            <person name="Wong G.K."/>
            <person name="Wymore A."/>
            <person name="Zhang Y."/>
            <person name="Zimmer A.D."/>
            <person name="Quatrano R.S."/>
            <person name="Mayer K.F.X."/>
            <person name="Goodstein D."/>
            <person name="Casacuberta J.M."/>
            <person name="Vandepoele K."/>
            <person name="Reski R."/>
            <person name="Cuming A.C."/>
            <person name="Tuskan G.A."/>
            <person name="Maumus F."/>
            <person name="Salse J."/>
            <person name="Schmutz J."/>
            <person name="Rensing S.A."/>
        </authorList>
    </citation>
    <scope>NUCLEOTIDE SEQUENCE [LARGE SCALE GENOMIC DNA]</scope>
    <source>
        <strain evidence="3 4">cv. Gransden 2004</strain>
    </source>
</reference>
<dbReference type="EnsemblPlants" id="Pp3c23_14710V3.2">
    <property type="protein sequence ID" value="PAC:32948630.CDS.1"/>
    <property type="gene ID" value="Pp3c23_14710"/>
</dbReference>
<dbReference type="Gramene" id="Pp3c23_14710V3.1">
    <property type="protein sequence ID" value="PAC:32948629.CDS.1"/>
    <property type="gene ID" value="Pp3c23_14710"/>
</dbReference>
<dbReference type="STRING" id="3218.A0A2K1IJD8"/>
<dbReference type="KEGG" id="ppp:112276249"/>
<dbReference type="AlphaFoldDB" id="A0A2K1IJD8"/>
<sequence>MRKKTTWAASVVRKQLETCCQLDTISHSTLERDDLSESFELPAEIHISSPIKDLSFPCLFRRKSFSASHVKNHVTTSESLIPHRKSVESALPLCAGSSFRPRTLQDARSSKNVVFTPAVATRLPTPPPPPLSVPPGMEAPEAKTHHKSGPLPRLRRSFNELEMERNLPPEVKFKRYLSGPLPTIQREPMTASSSPSFLIAKRNYMLGRWNSFGKPSLLGGGPSPTSRFTKVKSSAQALFPAAATSKLSDLMTQRSLKKAAQLAKVASVPDRKGSRGSRASRVDCNLCPKATKTKLPLPKAVINGASSLGSREDGVQSANLGSETVKDVTASNERDRIRAAVKIQAAIRGYRARRRFAKYLSGELTDEEAEEVLSISTRMSKTNPQKLDNALGPRARRMEQMSKSWNGSLRTAQDCEAILKGKREAAMKRERAMEYASSRQKWKTSRSPSAKTPALIVDNTFPDKSSWVWNWLERTVKMGSNKMPSKVFDNDMFDIKEPVSESVSVNSTVEVYTTEVDSATDMGRKCPMTYPWPLSLRQQHAAGLWQSKASPATPSPLNKHTHGTPERSQLTHSELKRHHQSKAVSTLAESCDTSQMSKPRFGIRKLRFAEDDEKQNYDGESVGSCPGLQPGLNHLSSPCANPKPRSQGALQLRKTYPDTLREAITSNPQTRRHSQEHRAQMQVAVELSTSDSAGTTAASLRRPFWRP</sequence>
<dbReference type="PROSITE" id="PS50096">
    <property type="entry name" value="IQ"/>
    <property type="match status" value="1"/>
</dbReference>
<feature type="region of interest" description="Disordered" evidence="1">
    <location>
        <begin position="541"/>
        <end position="592"/>
    </location>
</feature>
<dbReference type="CDD" id="cd23767">
    <property type="entry name" value="IQCD"/>
    <property type="match status" value="1"/>
</dbReference>
<evidence type="ECO:0000313" key="3">
    <source>
        <dbReference type="EnsemblPlants" id="PAC:32948629.CDS.1"/>
    </source>
</evidence>
<feature type="region of interest" description="Disordered" evidence="1">
    <location>
        <begin position="685"/>
        <end position="707"/>
    </location>
</feature>
<evidence type="ECO:0000256" key="1">
    <source>
        <dbReference type="SAM" id="MobiDB-lite"/>
    </source>
</evidence>
<evidence type="ECO:0000313" key="4">
    <source>
        <dbReference type="Proteomes" id="UP000006727"/>
    </source>
</evidence>
<dbReference type="GeneID" id="112276249"/>